<feature type="transmembrane region" description="Helical" evidence="2">
    <location>
        <begin position="101"/>
        <end position="119"/>
    </location>
</feature>
<keyword evidence="2" id="KW-0472">Membrane</keyword>
<evidence type="ECO:0000256" key="2">
    <source>
        <dbReference type="SAM" id="Phobius"/>
    </source>
</evidence>
<feature type="compositionally biased region" description="Polar residues" evidence="1">
    <location>
        <begin position="1"/>
        <end position="11"/>
    </location>
</feature>
<name>A0A1M6SGK1_PSETH</name>
<dbReference type="AlphaFoldDB" id="A0A1M6SGK1"/>
<dbReference type="RefSeq" id="WP_073456731.1">
    <property type="nucleotide sequence ID" value="NZ_CALGVN010000068.1"/>
</dbReference>
<sequence>MPPASSGSGYESSVPHRARRPEDLPTVPFAVVPQQRWAPPPVPAPAAPEPAVNVAAYIALASGLLAMVILPILLGPVAIVAGLIGEAQSRKEGRSGQKPGLIGLLLGIVAVVIMLGRWGRL</sequence>
<proteinExistence type="predicted"/>
<keyword evidence="4" id="KW-1185">Reference proteome</keyword>
<evidence type="ECO:0000313" key="3">
    <source>
        <dbReference type="EMBL" id="SHK43780.1"/>
    </source>
</evidence>
<evidence type="ECO:0000256" key="1">
    <source>
        <dbReference type="SAM" id="MobiDB-lite"/>
    </source>
</evidence>
<evidence type="ECO:0008006" key="5">
    <source>
        <dbReference type="Google" id="ProtNLM"/>
    </source>
</evidence>
<dbReference type="EMBL" id="FRAP01000006">
    <property type="protein sequence ID" value="SHK43780.1"/>
    <property type="molecule type" value="Genomic_DNA"/>
</dbReference>
<organism evidence="3 4">
    <name type="scientific">Pseudonocardia thermophila</name>
    <dbReference type="NCBI Taxonomy" id="1848"/>
    <lineage>
        <taxon>Bacteria</taxon>
        <taxon>Bacillati</taxon>
        <taxon>Actinomycetota</taxon>
        <taxon>Actinomycetes</taxon>
        <taxon>Pseudonocardiales</taxon>
        <taxon>Pseudonocardiaceae</taxon>
        <taxon>Pseudonocardia</taxon>
    </lineage>
</organism>
<accession>A0A1M6SGK1</accession>
<keyword evidence="2" id="KW-1133">Transmembrane helix</keyword>
<feature type="transmembrane region" description="Helical" evidence="2">
    <location>
        <begin position="54"/>
        <end position="80"/>
    </location>
</feature>
<feature type="region of interest" description="Disordered" evidence="1">
    <location>
        <begin position="1"/>
        <end position="22"/>
    </location>
</feature>
<protein>
    <recommendedName>
        <fullName evidence="5">DUF4190 domain-containing protein</fullName>
    </recommendedName>
</protein>
<gene>
    <name evidence="3" type="ORF">SAMN05443637_106133</name>
</gene>
<reference evidence="3 4" key="1">
    <citation type="submission" date="2016-11" db="EMBL/GenBank/DDBJ databases">
        <authorList>
            <person name="Jaros S."/>
            <person name="Januszkiewicz K."/>
            <person name="Wedrychowicz H."/>
        </authorList>
    </citation>
    <scope>NUCLEOTIDE SEQUENCE [LARGE SCALE GENOMIC DNA]</scope>
    <source>
        <strain evidence="3 4">DSM 43832</strain>
    </source>
</reference>
<dbReference type="Proteomes" id="UP000184363">
    <property type="component" value="Unassembled WGS sequence"/>
</dbReference>
<evidence type="ECO:0000313" key="4">
    <source>
        <dbReference type="Proteomes" id="UP000184363"/>
    </source>
</evidence>
<keyword evidence="2" id="KW-0812">Transmembrane</keyword>
<dbReference type="STRING" id="1848.SAMN05443637_106133"/>